<dbReference type="STRING" id="282301.A0A267H7T8"/>
<evidence type="ECO:0000256" key="1">
    <source>
        <dbReference type="SAM" id="Coils"/>
    </source>
</evidence>
<feature type="region of interest" description="Disordered" evidence="2">
    <location>
        <begin position="924"/>
        <end position="974"/>
    </location>
</feature>
<comment type="caution">
    <text evidence="3">The sequence shown here is derived from an EMBL/GenBank/DDBJ whole genome shotgun (WGS) entry which is preliminary data.</text>
</comment>
<evidence type="ECO:0000313" key="4">
    <source>
        <dbReference type="Proteomes" id="UP000215902"/>
    </source>
</evidence>
<feature type="compositionally biased region" description="Polar residues" evidence="2">
    <location>
        <begin position="950"/>
        <end position="961"/>
    </location>
</feature>
<dbReference type="PANTHER" id="PTHR46725:SF1">
    <property type="entry name" value="COILED-COIL DOMAIN-CONTAINING PROTEIN 57"/>
    <property type="match status" value="1"/>
</dbReference>
<reference evidence="3 4" key="1">
    <citation type="submission" date="2017-06" db="EMBL/GenBank/DDBJ databases">
        <title>A platform for efficient transgenesis in Macrostomum lignano, a flatworm model organism for stem cell research.</title>
        <authorList>
            <person name="Berezikov E."/>
        </authorList>
    </citation>
    <scope>NUCLEOTIDE SEQUENCE [LARGE SCALE GENOMIC DNA]</scope>
    <source>
        <strain evidence="3">DV1</strain>
        <tissue evidence="3">Whole organism</tissue>
    </source>
</reference>
<organism evidence="3 4">
    <name type="scientific">Macrostomum lignano</name>
    <dbReference type="NCBI Taxonomy" id="282301"/>
    <lineage>
        <taxon>Eukaryota</taxon>
        <taxon>Metazoa</taxon>
        <taxon>Spiralia</taxon>
        <taxon>Lophotrochozoa</taxon>
        <taxon>Platyhelminthes</taxon>
        <taxon>Rhabditophora</taxon>
        <taxon>Macrostomorpha</taxon>
        <taxon>Macrostomida</taxon>
        <taxon>Macrostomidae</taxon>
        <taxon>Macrostomum</taxon>
    </lineage>
</organism>
<feature type="non-terminal residue" evidence="3">
    <location>
        <position position="1"/>
    </location>
</feature>
<feature type="compositionally biased region" description="Low complexity" evidence="2">
    <location>
        <begin position="839"/>
        <end position="867"/>
    </location>
</feature>
<dbReference type="GO" id="GO:0007099">
    <property type="term" value="P:centriole replication"/>
    <property type="evidence" value="ECO:0007669"/>
    <property type="project" value="TreeGrafter"/>
</dbReference>
<gene>
    <name evidence="3" type="ORF">BOX15_Mlig024236g1</name>
</gene>
<feature type="coiled-coil region" evidence="1">
    <location>
        <begin position="428"/>
        <end position="455"/>
    </location>
</feature>
<dbReference type="AlphaFoldDB" id="A0A267H7T8"/>
<dbReference type="GO" id="GO:0007020">
    <property type="term" value="P:microtubule nucleation"/>
    <property type="evidence" value="ECO:0007669"/>
    <property type="project" value="TreeGrafter"/>
</dbReference>
<evidence type="ECO:0000313" key="3">
    <source>
        <dbReference type="EMBL" id="PAA93612.1"/>
    </source>
</evidence>
<dbReference type="Proteomes" id="UP000215902">
    <property type="component" value="Unassembled WGS sequence"/>
</dbReference>
<dbReference type="GO" id="GO:0060271">
    <property type="term" value="P:cilium assembly"/>
    <property type="evidence" value="ECO:0007669"/>
    <property type="project" value="TreeGrafter"/>
</dbReference>
<keyword evidence="4" id="KW-1185">Reference proteome</keyword>
<dbReference type="GO" id="GO:0034451">
    <property type="term" value="C:centriolar satellite"/>
    <property type="evidence" value="ECO:0007669"/>
    <property type="project" value="TreeGrafter"/>
</dbReference>
<feature type="region of interest" description="Disordered" evidence="2">
    <location>
        <begin position="530"/>
        <end position="556"/>
    </location>
</feature>
<feature type="coiled-coil region" evidence="1">
    <location>
        <begin position="499"/>
        <end position="526"/>
    </location>
</feature>
<sequence length="974" mass="111396">AEKELEWKAALNQQVALLEETLASRESELRDERKKAAQLTEDFKYNLRLVKERDEELATMERENIVLKQQCLALEDKLSAMSVKHDEVAQKLAEESYSKTKLVEQCKSEQDSRERELQFIRHENELEVSRLKDEHQALRRQLEMENVRCKKELELQKRELLGALDKRAEELRDDYQNRAKQLEKSLMDSEFKCDLLDKEAASLRKARVDLLNRLETCETESAGLEKRLAEAAARYESDIAVLENEKERLQELSTSLEAKHRAALARLEEKLAAGQAEATRHEQAAAGAAARLKEERQSMRNQTSDLLAKLHEAEASFQRKATEFDTNLRAKDAEIEKLNGQLEDLQSQLHSSKADVSRLFVDKDAEIDRLRRQLEVNTEELNNRRADIDRYRHELDAALARERDRESMQHQMELDYQRKASELEALQYEKSESYIERLTQAKNEALRELESMQTTLAQKQTFIQSLLKDRETALQVMKENGIVMPDRRLESASVETDQLAASERRVRELVQQNESLKDIVKQMRLEMESLISSQPQQQQQQQQQQQKKQQLQLGDQKSVQEISNALSKLRSEKTDLLAQCRKQQARIGHLGSQLAECQTEREAADTAAEQLRYELSAQARHHSTESAGLKRRLQELEAQLDESQREADEYYKANIEAGRLAERLQQEVLVLRSAAGSAGGEQQQQRPGEVNFGAQELYIQQLQDEIAGLRDRMRAKQLYGDDEAEAGNESEQVSRLRAKLKMAANQIKKLAQENQALVDLSNRLRAELNTGNRGQQRPSAQASRYKPSAGSATAQHQGEPIGLESHSRRAVKDAVGDMTSKLAQLERMQYYLTREELARQNSQQQSQRNQQQQQQQQQQQKQQQQDQSLSLGDSLPVKDTGASIRRAEGLTATRPTASAVDNSLNLSSVGGGDSLRDVWRLLDSSSQQQQQRYGNRDSDNSDEDNLSDAARSSNSRNQALRSLQVRGRATLNRR</sequence>
<dbReference type="GO" id="GO:0045931">
    <property type="term" value="P:positive regulation of mitotic cell cycle"/>
    <property type="evidence" value="ECO:0007669"/>
    <property type="project" value="TreeGrafter"/>
</dbReference>
<dbReference type="GO" id="GO:0005876">
    <property type="term" value="C:spindle microtubule"/>
    <property type="evidence" value="ECO:0007669"/>
    <property type="project" value="TreeGrafter"/>
</dbReference>
<dbReference type="GO" id="GO:0005814">
    <property type="term" value="C:centriole"/>
    <property type="evidence" value="ECO:0007669"/>
    <property type="project" value="TreeGrafter"/>
</dbReference>
<feature type="compositionally biased region" description="Low complexity" evidence="2">
    <location>
        <begin position="536"/>
        <end position="553"/>
    </location>
</feature>
<feature type="coiled-coil region" evidence="1">
    <location>
        <begin position="8"/>
        <end position="77"/>
    </location>
</feature>
<feature type="compositionally biased region" description="Polar residues" evidence="2">
    <location>
        <begin position="769"/>
        <end position="782"/>
    </location>
</feature>
<dbReference type="PANTHER" id="PTHR46725">
    <property type="entry name" value="COILED-COIL DOMAIN-CONTAINING PROTEIN 57"/>
    <property type="match status" value="1"/>
</dbReference>
<evidence type="ECO:0000256" key="2">
    <source>
        <dbReference type="SAM" id="MobiDB-lite"/>
    </source>
</evidence>
<protein>
    <submittedName>
        <fullName evidence="3">Uncharacterized protein</fullName>
    </submittedName>
</protein>
<dbReference type="InterPro" id="IPR042481">
    <property type="entry name" value="CCDC57"/>
</dbReference>
<feature type="region of interest" description="Disordered" evidence="2">
    <location>
        <begin position="837"/>
        <end position="878"/>
    </location>
</feature>
<accession>A0A267H7T8</accession>
<feature type="coiled-coil region" evidence="1">
    <location>
        <begin position="559"/>
        <end position="653"/>
    </location>
</feature>
<feature type="compositionally biased region" description="Basic and acidic residues" evidence="2">
    <location>
        <begin position="805"/>
        <end position="815"/>
    </location>
</feature>
<proteinExistence type="predicted"/>
<feature type="region of interest" description="Disordered" evidence="2">
    <location>
        <begin position="768"/>
        <end position="815"/>
    </location>
</feature>
<name>A0A267H7T8_9PLAT</name>
<feature type="coiled-coil region" evidence="1">
    <location>
        <begin position="699"/>
        <end position="767"/>
    </location>
</feature>
<feature type="coiled-coil region" evidence="1">
    <location>
        <begin position="121"/>
        <end position="401"/>
    </location>
</feature>
<dbReference type="OrthoDB" id="568502at2759"/>
<dbReference type="EMBL" id="NIVC01000023">
    <property type="protein sequence ID" value="PAA93612.1"/>
    <property type="molecule type" value="Genomic_DNA"/>
</dbReference>
<keyword evidence="1" id="KW-0175">Coiled coil</keyword>